<accession>A0A5D3DM96</accession>
<dbReference type="AlphaFoldDB" id="A0A5D3DM96"/>
<dbReference type="Gene3D" id="2.80.10.50">
    <property type="match status" value="2"/>
</dbReference>
<dbReference type="SMART" id="SM00791">
    <property type="entry name" value="Agglutinin"/>
    <property type="match status" value="1"/>
</dbReference>
<protein>
    <recommendedName>
        <fullName evidence="1">Agglutinin domain-containing protein</fullName>
    </recommendedName>
</protein>
<dbReference type="InterPro" id="IPR053237">
    <property type="entry name" value="Natterin_C"/>
</dbReference>
<sequence length="460" mass="52119">MTLPRFVGFQSVRGSYLSYIDDGQTLAYISDDLIASRNKFALDPASNGEDDVFNIRCCYNGKYWMPELKVDGYSTFILVVAKASQPNENESDRTSTLFKFVLQEIGRYDIIHVSTGLFVTRDFSDNFLALYPENMGTLHEHWVLDWEGVVLLPKYIVFKGDNGLYLRGHSQDGYPYLRFSSSDPYSHPVGNEVFRMSDGKVRIKSLYWGKFWRCTGSWIWADSTDTSANNHYTLFTPVQVSDNVIALKNLGEGTQFFVKRLSIDYKESCLAAKEITINKYCEMEISEYVSSRSIYNVKFRLKDSRIYGETIEVAATQDATNDTSGYLTQTLSLAYTDEVTNTWNNTIEMKLGFGLEFSGGIPLITSAGITVSGEISGSYSWGETLTKKTSKESSYQTIVPPKTRVKVSLIASKGKCDIPFSYMQRDVYSDGTVKIEEHDDGIYTGLNCYSYNYEVEEQKI</sequence>
<gene>
    <name evidence="2" type="ORF">E5676_scaffold266G003260</name>
</gene>
<name>A0A5D3DM96_CUCMM</name>
<dbReference type="CDD" id="cd20216">
    <property type="entry name" value="PFM_HFR-2-like"/>
    <property type="match status" value="1"/>
</dbReference>
<dbReference type="Pfam" id="PF03318">
    <property type="entry name" value="ETX_MTX2"/>
    <property type="match status" value="1"/>
</dbReference>
<organism evidence="2 3">
    <name type="scientific">Cucumis melo var. makuwa</name>
    <name type="common">Oriental melon</name>
    <dbReference type="NCBI Taxonomy" id="1194695"/>
    <lineage>
        <taxon>Eukaryota</taxon>
        <taxon>Viridiplantae</taxon>
        <taxon>Streptophyta</taxon>
        <taxon>Embryophyta</taxon>
        <taxon>Tracheophyta</taxon>
        <taxon>Spermatophyta</taxon>
        <taxon>Magnoliopsida</taxon>
        <taxon>eudicotyledons</taxon>
        <taxon>Gunneridae</taxon>
        <taxon>Pentapetalae</taxon>
        <taxon>rosids</taxon>
        <taxon>fabids</taxon>
        <taxon>Cucurbitales</taxon>
        <taxon>Cucurbitaceae</taxon>
        <taxon>Benincaseae</taxon>
        <taxon>Cucumis</taxon>
    </lineage>
</organism>
<evidence type="ECO:0000313" key="3">
    <source>
        <dbReference type="Proteomes" id="UP000321947"/>
    </source>
</evidence>
<evidence type="ECO:0000259" key="1">
    <source>
        <dbReference type="SMART" id="SM00791"/>
    </source>
</evidence>
<dbReference type="PANTHER" id="PTHR39244">
    <property type="entry name" value="NATTERIN-4"/>
    <property type="match status" value="1"/>
</dbReference>
<dbReference type="Pfam" id="PF07468">
    <property type="entry name" value="Agglutinin"/>
    <property type="match status" value="1"/>
</dbReference>
<dbReference type="PANTHER" id="PTHR39244:SF5">
    <property type="entry name" value="NATTERIN-3-LIKE"/>
    <property type="match status" value="1"/>
</dbReference>
<dbReference type="InterPro" id="IPR004991">
    <property type="entry name" value="Aerolysin-like"/>
</dbReference>
<comment type="caution">
    <text evidence="2">The sequence shown here is derived from an EMBL/GenBank/DDBJ whole genome shotgun (WGS) entry which is preliminary data.</text>
</comment>
<evidence type="ECO:0000313" key="2">
    <source>
        <dbReference type="EMBL" id="TYK24763.1"/>
    </source>
</evidence>
<dbReference type="InterPro" id="IPR008998">
    <property type="entry name" value="Agglutinin"/>
</dbReference>
<dbReference type="InterPro" id="IPR036242">
    <property type="entry name" value="Agglutinin_dom_sf"/>
</dbReference>
<dbReference type="CDD" id="cd00257">
    <property type="entry name" value="beta-trefoil_FSCN-like"/>
    <property type="match status" value="1"/>
</dbReference>
<reference evidence="2 3" key="1">
    <citation type="submission" date="2019-08" db="EMBL/GenBank/DDBJ databases">
        <title>Draft genome sequences of two oriental melons (Cucumis melo L. var makuwa).</title>
        <authorList>
            <person name="Kwon S.-Y."/>
        </authorList>
    </citation>
    <scope>NUCLEOTIDE SEQUENCE [LARGE SCALE GENOMIC DNA]</scope>
    <source>
        <strain evidence="3">cv. Chang Bougi</strain>
        <tissue evidence="2">Leaf</tissue>
    </source>
</reference>
<dbReference type="EMBL" id="SSTD01003912">
    <property type="protein sequence ID" value="TYK24763.1"/>
    <property type="molecule type" value="Genomic_DNA"/>
</dbReference>
<dbReference type="SUPFAM" id="SSF56973">
    <property type="entry name" value="Aerolisin/ETX pore-forming domain"/>
    <property type="match status" value="1"/>
</dbReference>
<dbReference type="SUPFAM" id="SSF50382">
    <property type="entry name" value="Agglutinin"/>
    <property type="match status" value="2"/>
</dbReference>
<dbReference type="Gene3D" id="2.170.15.10">
    <property type="entry name" value="Proaerolysin, chain A, domain 3"/>
    <property type="match status" value="1"/>
</dbReference>
<proteinExistence type="predicted"/>
<feature type="domain" description="Agglutinin" evidence="1">
    <location>
        <begin position="150"/>
        <end position="287"/>
    </location>
</feature>
<dbReference type="Proteomes" id="UP000321947">
    <property type="component" value="Unassembled WGS sequence"/>
</dbReference>